<dbReference type="AlphaFoldDB" id="A0A8S9PLC7"/>
<dbReference type="SMART" id="SM01172">
    <property type="entry name" value="DUF3700"/>
    <property type="match status" value="1"/>
</dbReference>
<dbReference type="EMBL" id="QGKX02001347">
    <property type="protein sequence ID" value="KAF3522108.1"/>
    <property type="molecule type" value="Genomic_DNA"/>
</dbReference>
<dbReference type="GO" id="GO:0008270">
    <property type="term" value="F:zinc ion binding"/>
    <property type="evidence" value="ECO:0007669"/>
    <property type="project" value="UniProtKB-KW"/>
</dbReference>
<dbReference type="InterPro" id="IPR045191">
    <property type="entry name" value="MBR1/2-like"/>
</dbReference>
<dbReference type="Proteomes" id="UP000712600">
    <property type="component" value="Unassembled WGS sequence"/>
</dbReference>
<feature type="domain" description="RING-type" evidence="9">
    <location>
        <begin position="204"/>
        <end position="245"/>
    </location>
</feature>
<keyword evidence="7" id="KW-0862">Zinc</keyword>
<evidence type="ECO:0000256" key="4">
    <source>
        <dbReference type="ARBA" id="ARBA00022723"/>
    </source>
</evidence>
<accession>A0A8S9PLC7</accession>
<evidence type="ECO:0000256" key="7">
    <source>
        <dbReference type="ARBA" id="ARBA00022833"/>
    </source>
</evidence>
<evidence type="ECO:0000256" key="6">
    <source>
        <dbReference type="ARBA" id="ARBA00022786"/>
    </source>
</evidence>
<dbReference type="InterPro" id="IPR024286">
    <property type="entry name" value="DUF3700"/>
</dbReference>
<keyword evidence="4" id="KW-0479">Metal-binding</keyword>
<proteinExistence type="predicted"/>
<keyword evidence="5 8" id="KW-0863">Zinc-finger</keyword>
<organism evidence="10 11">
    <name type="scientific">Brassica cretica</name>
    <name type="common">Mustard</name>
    <dbReference type="NCBI Taxonomy" id="69181"/>
    <lineage>
        <taxon>Eukaryota</taxon>
        <taxon>Viridiplantae</taxon>
        <taxon>Streptophyta</taxon>
        <taxon>Embryophyta</taxon>
        <taxon>Tracheophyta</taxon>
        <taxon>Spermatophyta</taxon>
        <taxon>Magnoliopsida</taxon>
        <taxon>eudicotyledons</taxon>
        <taxon>Gunneridae</taxon>
        <taxon>Pentapetalae</taxon>
        <taxon>rosids</taxon>
        <taxon>malvids</taxon>
        <taxon>Brassicales</taxon>
        <taxon>Brassicaceae</taxon>
        <taxon>Brassiceae</taxon>
        <taxon>Brassica</taxon>
    </lineage>
</organism>
<comment type="catalytic activity">
    <reaction evidence="1">
        <text>S-ubiquitinyl-[E2 ubiquitin-conjugating enzyme]-L-cysteine + [acceptor protein]-L-lysine = [E2 ubiquitin-conjugating enzyme]-L-cysteine + N(6)-ubiquitinyl-[acceptor protein]-L-lysine.</text>
        <dbReference type="EC" id="2.3.2.27"/>
    </reaction>
</comment>
<keyword evidence="3" id="KW-0808">Transferase</keyword>
<dbReference type="GO" id="GO:0061630">
    <property type="term" value="F:ubiquitin protein ligase activity"/>
    <property type="evidence" value="ECO:0007669"/>
    <property type="project" value="UniProtKB-EC"/>
</dbReference>
<evidence type="ECO:0000256" key="1">
    <source>
        <dbReference type="ARBA" id="ARBA00000900"/>
    </source>
</evidence>
<dbReference type="EC" id="2.3.2.27" evidence="2"/>
<dbReference type="PROSITE" id="PS50089">
    <property type="entry name" value="ZF_RING_2"/>
    <property type="match status" value="1"/>
</dbReference>
<keyword evidence="6" id="KW-0833">Ubl conjugation pathway</keyword>
<dbReference type="GO" id="GO:0005634">
    <property type="term" value="C:nucleus"/>
    <property type="evidence" value="ECO:0007669"/>
    <property type="project" value="TreeGrafter"/>
</dbReference>
<dbReference type="PANTHER" id="PTHR22937">
    <property type="entry name" value="E3 UBIQUITIN-PROTEIN LIGASE RNF165"/>
    <property type="match status" value="1"/>
</dbReference>
<evidence type="ECO:0000256" key="2">
    <source>
        <dbReference type="ARBA" id="ARBA00012483"/>
    </source>
</evidence>
<name>A0A8S9PLC7_BRACR</name>
<evidence type="ECO:0000313" key="11">
    <source>
        <dbReference type="Proteomes" id="UP000712600"/>
    </source>
</evidence>
<evidence type="ECO:0000259" key="9">
    <source>
        <dbReference type="PROSITE" id="PS50089"/>
    </source>
</evidence>
<dbReference type="InterPro" id="IPR013083">
    <property type="entry name" value="Znf_RING/FYVE/PHD"/>
</dbReference>
<evidence type="ECO:0000313" key="10">
    <source>
        <dbReference type="EMBL" id="KAF3522108.1"/>
    </source>
</evidence>
<sequence>MLAIFQKTFAHPPEELNSPASNLSGKTPKLPGETLSDFLSNYPDSAFSMSFGDSAVLAFARPENSHRPRKIPEDGFLRCCCRAIALDLASVMASDRKTEKDVSADSLSCVLCSNGIEGENQKAEPENKGGRDAIEIKSKGHESANSYLTEEERLLALSERIGTVNTGLTEEDVKSHLKRRTCSVINFAEESPSSPQTKDKTEPCTICQENFKNEKKIATLDCGHEYHAECLEKWLIVKNLCPICKSEALAMEKRNVE</sequence>
<dbReference type="SMART" id="SM00184">
    <property type="entry name" value="RING"/>
    <property type="match status" value="1"/>
</dbReference>
<dbReference type="InterPro" id="IPR001841">
    <property type="entry name" value="Znf_RING"/>
</dbReference>
<reference evidence="10" key="1">
    <citation type="submission" date="2019-12" db="EMBL/GenBank/DDBJ databases">
        <title>Genome sequencing and annotation of Brassica cretica.</title>
        <authorList>
            <person name="Studholme D.J."/>
            <person name="Sarris P."/>
        </authorList>
    </citation>
    <scope>NUCLEOTIDE SEQUENCE</scope>
    <source>
        <strain evidence="10">PFS-109/04</strain>
        <tissue evidence="10">Leaf</tissue>
    </source>
</reference>
<comment type="caution">
    <text evidence="10">The sequence shown here is derived from an EMBL/GenBank/DDBJ whole genome shotgun (WGS) entry which is preliminary data.</text>
</comment>
<dbReference type="Gene3D" id="3.30.40.10">
    <property type="entry name" value="Zinc/RING finger domain, C3HC4 (zinc finger)"/>
    <property type="match status" value="1"/>
</dbReference>
<evidence type="ECO:0000256" key="8">
    <source>
        <dbReference type="PROSITE-ProRule" id="PRU00175"/>
    </source>
</evidence>
<evidence type="ECO:0000256" key="3">
    <source>
        <dbReference type="ARBA" id="ARBA00022679"/>
    </source>
</evidence>
<dbReference type="Pfam" id="PF13639">
    <property type="entry name" value="zf-RING_2"/>
    <property type="match status" value="1"/>
</dbReference>
<evidence type="ECO:0000256" key="5">
    <source>
        <dbReference type="ARBA" id="ARBA00022771"/>
    </source>
</evidence>
<protein>
    <recommendedName>
        <fullName evidence="2">RING-type E3 ubiquitin transferase</fullName>
        <ecNumber evidence="2">2.3.2.27</ecNumber>
    </recommendedName>
</protein>
<dbReference type="SUPFAM" id="SSF57850">
    <property type="entry name" value="RING/U-box"/>
    <property type="match status" value="1"/>
</dbReference>
<dbReference type="PANTHER" id="PTHR22937:SF222">
    <property type="entry name" value="RING-TYPE E3 UBIQUITIN TRANSFERASE"/>
    <property type="match status" value="1"/>
</dbReference>
<dbReference type="Pfam" id="PF12481">
    <property type="entry name" value="DUF3700"/>
    <property type="match status" value="1"/>
</dbReference>
<gene>
    <name evidence="10" type="ORF">F2Q69_00046927</name>
</gene>